<organism evidence="2">
    <name type="scientific">Opuntia streptacantha</name>
    <name type="common">Prickly pear cactus</name>
    <name type="synonym">Opuntia cardona</name>
    <dbReference type="NCBI Taxonomy" id="393608"/>
    <lineage>
        <taxon>Eukaryota</taxon>
        <taxon>Viridiplantae</taxon>
        <taxon>Streptophyta</taxon>
        <taxon>Embryophyta</taxon>
        <taxon>Tracheophyta</taxon>
        <taxon>Spermatophyta</taxon>
        <taxon>Magnoliopsida</taxon>
        <taxon>eudicotyledons</taxon>
        <taxon>Gunneridae</taxon>
        <taxon>Pentapetalae</taxon>
        <taxon>Caryophyllales</taxon>
        <taxon>Cactineae</taxon>
        <taxon>Cactaceae</taxon>
        <taxon>Opuntioideae</taxon>
        <taxon>Opuntia</taxon>
    </lineage>
</organism>
<dbReference type="InterPro" id="IPR049500">
    <property type="entry name" value="Peptidase_M50B-like"/>
</dbReference>
<dbReference type="PANTHER" id="PTHR33979">
    <property type="entry name" value="OS02G0221600 PROTEIN"/>
    <property type="match status" value="1"/>
</dbReference>
<dbReference type="EMBL" id="GISG01114502">
    <property type="protein sequence ID" value="MBA4639621.1"/>
    <property type="molecule type" value="Transcribed_RNA"/>
</dbReference>
<reference evidence="2" key="1">
    <citation type="journal article" date="2013" name="J. Plant Res.">
        <title>Effect of fungi and light on seed germination of three Opuntia species from semiarid lands of central Mexico.</title>
        <authorList>
            <person name="Delgado-Sanchez P."/>
            <person name="Jimenez-Bremont J.F."/>
            <person name="Guerrero-Gonzalez Mde L."/>
            <person name="Flores J."/>
        </authorList>
    </citation>
    <scope>NUCLEOTIDE SEQUENCE</scope>
    <source>
        <tissue evidence="2">Cladode</tissue>
    </source>
</reference>
<keyword evidence="1" id="KW-0812">Transmembrane</keyword>
<feature type="transmembrane region" description="Helical" evidence="1">
    <location>
        <begin position="212"/>
        <end position="233"/>
    </location>
</feature>
<dbReference type="EMBL" id="GISG01114501">
    <property type="protein sequence ID" value="MBA4639620.1"/>
    <property type="molecule type" value="Transcribed_RNA"/>
</dbReference>
<dbReference type="PANTHER" id="PTHR33979:SF6">
    <property type="entry name" value="PEPTIDASE M50B-LIKE PROTEIN"/>
    <property type="match status" value="1"/>
</dbReference>
<feature type="transmembrane region" description="Helical" evidence="1">
    <location>
        <begin position="160"/>
        <end position="181"/>
    </location>
</feature>
<feature type="transmembrane region" description="Helical" evidence="1">
    <location>
        <begin position="83"/>
        <end position="103"/>
    </location>
</feature>
<feature type="transmembrane region" description="Helical" evidence="1">
    <location>
        <begin position="110"/>
        <end position="129"/>
    </location>
</feature>
<evidence type="ECO:0000256" key="1">
    <source>
        <dbReference type="SAM" id="Phobius"/>
    </source>
</evidence>
<keyword evidence="1" id="KW-1133">Transmembrane helix</keyword>
<evidence type="ECO:0000313" key="2">
    <source>
        <dbReference type="EMBL" id="MBA4639620.1"/>
    </source>
</evidence>
<name>A0A7C9DCA5_OPUST</name>
<dbReference type="Pfam" id="PF13398">
    <property type="entry name" value="Peptidase_M50B"/>
    <property type="match status" value="1"/>
</dbReference>
<feature type="transmembrane region" description="Helical" evidence="1">
    <location>
        <begin position="135"/>
        <end position="153"/>
    </location>
</feature>
<reference evidence="2" key="2">
    <citation type="submission" date="2020-07" db="EMBL/GenBank/DDBJ databases">
        <authorList>
            <person name="Vera ALvarez R."/>
            <person name="Arias-Moreno D.M."/>
            <person name="Jimenez-Jacinto V."/>
            <person name="Jimenez-Bremont J.F."/>
            <person name="Swaminathan K."/>
            <person name="Moose S.P."/>
            <person name="Guerrero-Gonzalez M.L."/>
            <person name="Marino-Ramirez L."/>
            <person name="Landsman D."/>
            <person name="Rodriguez-Kessler M."/>
            <person name="Delgado-Sanchez P."/>
        </authorList>
    </citation>
    <scope>NUCLEOTIDE SEQUENCE</scope>
    <source>
        <tissue evidence="2">Cladode</tissue>
    </source>
</reference>
<protein>
    <submittedName>
        <fullName evidence="2">Uncharacterized protein</fullName>
    </submittedName>
</protein>
<feature type="transmembrane region" description="Helical" evidence="1">
    <location>
        <begin position="17"/>
        <end position="36"/>
    </location>
</feature>
<dbReference type="AlphaFoldDB" id="A0A7C9DCA5"/>
<sequence>MNPNWELKGCCNHDQKAFIITIAIFFLVILALWRTFLLTPFKLITVFLHEVSHAIACKLTCGQVEGIEVHANEGGVTKTRGGAYWLILPAGYLGSSFWGMLLVLASTNLLTARIAAGCLGVALLVVLFIAQNWTLRGLCIGFIIFLGVIWLLQEKTEVRILRYVILFIGVMNSLFSVYDIYDDLISRRVNSSDAEKFAEICPCPCNGVAWGFIWGVISFTFLCGAMYLGLVILS</sequence>
<keyword evidence="1" id="KW-0472">Membrane</keyword>
<accession>A0A7C9DCA5</accession>
<proteinExistence type="predicted"/>